<evidence type="ECO:0000256" key="6">
    <source>
        <dbReference type="ARBA" id="ARBA00022448"/>
    </source>
</evidence>
<dbReference type="FunFam" id="2.60.40.840:FF:000001">
    <property type="entry name" value="beta-arrestin-1 isoform X1"/>
    <property type="match status" value="1"/>
</dbReference>
<keyword evidence="18" id="KW-0966">Cell projection</keyword>
<evidence type="ECO:0000256" key="13">
    <source>
        <dbReference type="ARBA" id="ARBA00023015"/>
    </source>
</evidence>
<dbReference type="GO" id="GO:0007165">
    <property type="term" value="P:signal transduction"/>
    <property type="evidence" value="ECO:0007669"/>
    <property type="project" value="InterPro"/>
</dbReference>
<dbReference type="Proteomes" id="UP000694722">
    <property type="component" value="Unplaced"/>
</dbReference>
<keyword evidence="14" id="KW-0472">Membrane</keyword>
<keyword evidence="12" id="KW-0653">Protein transport</keyword>
<dbReference type="InterPro" id="IPR017864">
    <property type="entry name" value="Arrestin_CS"/>
</dbReference>
<protein>
    <recommendedName>
        <fullName evidence="21">Beta-arrestin-1</fullName>
    </recommendedName>
    <alternativeName>
        <fullName evidence="22">Arrestin beta-1</fullName>
    </alternativeName>
</protein>
<dbReference type="InterPro" id="IPR014752">
    <property type="entry name" value="Arrestin-like_C"/>
</dbReference>
<sequence>GDKSLLVFKKASPNGKLTVYLGKRDFVDHIDLVDPVDGVVLVDPEYLKERRVYVTLTCAFRYGREDLDVLGLTFRKDLFVANVQSFPPAPEDKKPLTRLQERLIKKLGEHAYPFTFEIPPNLPCSVTLQPGPEDTGKACGVDYEVKAFCAENLEEKIHKRNSVRLVIRKVQYAPERPGPQPTAETTRQFLMSDKPLHLEASLDKEIYYHGEPISVNVHVTNNTNKTVKKIKISVRQYADICLFNTAQYKCPVAMEEADFLAAKANLFCFVFDSFPLRHNGNSKRGGNLLGQLHFVKTTMACSSLMLREGANREVLGIIVSYKVKVKLVVSRGGDVAVELPFTLMHPKPKEEPPHREVPENEAPVDTNLIELDTNDDDIVFEDFARQRLKGMKEDKEEEEEGTGSPRLNDR</sequence>
<dbReference type="FunFam" id="2.60.40.640:FF:000036">
    <property type="entry name" value="beta-arrestin-2 isoform X2"/>
    <property type="match status" value="1"/>
</dbReference>
<dbReference type="PANTHER" id="PTHR11792:SF22">
    <property type="entry name" value="BETA-ARRESTIN-1"/>
    <property type="match status" value="1"/>
</dbReference>
<dbReference type="GO" id="GO:0005634">
    <property type="term" value="C:nucleus"/>
    <property type="evidence" value="ECO:0007669"/>
    <property type="project" value="UniProtKB-SubCell"/>
</dbReference>
<dbReference type="Ensembl" id="ENSSSCT00040090970.1">
    <property type="protein sequence ID" value="ENSSSCP00040040059.1"/>
    <property type="gene ID" value="ENSSSCG00040065522.1"/>
</dbReference>
<keyword evidence="19" id="KW-0968">Cytoplasmic vesicle</keyword>
<dbReference type="InterPro" id="IPR011022">
    <property type="entry name" value="Arrestin_C-like"/>
</dbReference>
<reference evidence="25" key="1">
    <citation type="submission" date="2025-08" db="UniProtKB">
        <authorList>
            <consortium name="Ensembl"/>
        </authorList>
    </citation>
    <scope>IDENTIFICATION</scope>
</reference>
<feature type="domain" description="Arrestin C-terminal-like" evidence="24">
    <location>
        <begin position="192"/>
        <end position="348"/>
    </location>
</feature>
<evidence type="ECO:0000256" key="16">
    <source>
        <dbReference type="ARBA" id="ARBA00023176"/>
    </source>
</evidence>
<evidence type="ECO:0000256" key="9">
    <source>
        <dbReference type="ARBA" id="ARBA00022553"/>
    </source>
</evidence>
<dbReference type="Gene3D" id="2.60.40.640">
    <property type="match status" value="1"/>
</dbReference>
<evidence type="ECO:0000256" key="2">
    <source>
        <dbReference type="ARBA" id="ARBA00004236"/>
    </source>
</evidence>
<evidence type="ECO:0000256" key="11">
    <source>
        <dbReference type="ARBA" id="ARBA00022843"/>
    </source>
</evidence>
<feature type="region of interest" description="Disordered" evidence="23">
    <location>
        <begin position="345"/>
        <end position="365"/>
    </location>
</feature>
<evidence type="ECO:0000256" key="8">
    <source>
        <dbReference type="ARBA" id="ARBA00022490"/>
    </source>
</evidence>
<dbReference type="PROSITE" id="PS00295">
    <property type="entry name" value="ARRESTINS"/>
    <property type="match status" value="1"/>
</dbReference>
<comment type="similarity">
    <text evidence="5">Belongs to the arrestin family.</text>
</comment>
<organism evidence="25 26">
    <name type="scientific">Sus scrofa</name>
    <name type="common">Pig</name>
    <dbReference type="NCBI Taxonomy" id="9823"/>
    <lineage>
        <taxon>Eukaryota</taxon>
        <taxon>Metazoa</taxon>
        <taxon>Chordata</taxon>
        <taxon>Craniata</taxon>
        <taxon>Vertebrata</taxon>
        <taxon>Euteleostomi</taxon>
        <taxon>Mammalia</taxon>
        <taxon>Eutheria</taxon>
        <taxon>Laurasiatheria</taxon>
        <taxon>Artiodactyla</taxon>
        <taxon>Suina</taxon>
        <taxon>Suidae</taxon>
        <taxon>Sus</taxon>
    </lineage>
</organism>
<proteinExistence type="inferred from homology"/>
<dbReference type="GO" id="GO:0031410">
    <property type="term" value="C:cytoplasmic vesicle"/>
    <property type="evidence" value="ECO:0007669"/>
    <property type="project" value="UniProtKB-SubCell"/>
</dbReference>
<evidence type="ECO:0000256" key="14">
    <source>
        <dbReference type="ARBA" id="ARBA00023136"/>
    </source>
</evidence>
<dbReference type="SMART" id="SM01017">
    <property type="entry name" value="Arrestin_C"/>
    <property type="match status" value="1"/>
</dbReference>
<dbReference type="PRINTS" id="PR00309">
    <property type="entry name" value="ARRESTIN"/>
</dbReference>
<evidence type="ECO:0000256" key="7">
    <source>
        <dbReference type="ARBA" id="ARBA00022475"/>
    </source>
</evidence>
<evidence type="ECO:0000256" key="19">
    <source>
        <dbReference type="ARBA" id="ARBA00023329"/>
    </source>
</evidence>
<feature type="region of interest" description="Disordered" evidence="23">
    <location>
        <begin position="389"/>
        <end position="410"/>
    </location>
</feature>
<evidence type="ECO:0000256" key="4">
    <source>
        <dbReference type="ARBA" id="ARBA00004600"/>
    </source>
</evidence>
<evidence type="ECO:0000256" key="1">
    <source>
        <dbReference type="ARBA" id="ARBA00004123"/>
    </source>
</evidence>
<dbReference type="GO" id="GO:0005905">
    <property type="term" value="C:clathrin-coated pit"/>
    <property type="evidence" value="ECO:0007669"/>
    <property type="project" value="UniProtKB-SubCell"/>
</dbReference>
<keyword evidence="6" id="KW-0813">Transport</keyword>
<evidence type="ECO:0000256" key="10">
    <source>
        <dbReference type="ARBA" id="ARBA00022700"/>
    </source>
</evidence>
<keyword evidence="15" id="KW-0804">Transcription</keyword>
<evidence type="ECO:0000259" key="24">
    <source>
        <dbReference type="SMART" id="SM01017"/>
    </source>
</evidence>
<evidence type="ECO:0000256" key="21">
    <source>
        <dbReference type="ARBA" id="ARBA00040111"/>
    </source>
</evidence>
<keyword evidence="13" id="KW-0805">Transcription regulation</keyword>
<keyword evidence="8" id="KW-0963">Cytoplasm</keyword>
<keyword evidence="9" id="KW-0597">Phosphoprotein</keyword>
<dbReference type="InterPro" id="IPR014753">
    <property type="entry name" value="Arrestin_N"/>
</dbReference>
<comment type="subcellular location">
    <subcellularLocation>
        <location evidence="2">Cell membrane</location>
    </subcellularLocation>
    <subcellularLocation>
        <location evidence="20">Cell projection</location>
        <location evidence="20">Pseudopodium</location>
    </subcellularLocation>
    <subcellularLocation>
        <location evidence="3">Cytoplasmic vesicle</location>
    </subcellularLocation>
    <subcellularLocation>
        <location evidence="4">Membrane</location>
        <location evidence="4">Clathrin-coated pit</location>
    </subcellularLocation>
    <subcellularLocation>
        <location evidence="1">Nucleus</location>
    </subcellularLocation>
</comment>
<dbReference type="SUPFAM" id="SSF81296">
    <property type="entry name" value="E set domains"/>
    <property type="match status" value="2"/>
</dbReference>
<keyword evidence="7" id="KW-1003">Cell membrane</keyword>
<dbReference type="InterPro" id="IPR000698">
    <property type="entry name" value="Arrestin"/>
</dbReference>
<evidence type="ECO:0000256" key="23">
    <source>
        <dbReference type="SAM" id="MobiDB-lite"/>
    </source>
</evidence>
<keyword evidence="10" id="KW-0734">Signal transduction inhibitor</keyword>
<evidence type="ECO:0000313" key="25">
    <source>
        <dbReference type="Ensembl" id="ENSSSCP00040040059.1"/>
    </source>
</evidence>
<evidence type="ECO:0000256" key="12">
    <source>
        <dbReference type="ARBA" id="ARBA00022927"/>
    </source>
</evidence>
<evidence type="ECO:0000313" key="26">
    <source>
        <dbReference type="Proteomes" id="UP000694722"/>
    </source>
</evidence>
<accession>A0A8D1FLX5</accession>
<evidence type="ECO:0000256" key="18">
    <source>
        <dbReference type="ARBA" id="ARBA00023273"/>
    </source>
</evidence>
<evidence type="ECO:0000256" key="20">
    <source>
        <dbReference type="ARBA" id="ARBA00037818"/>
    </source>
</evidence>
<dbReference type="InterPro" id="IPR011021">
    <property type="entry name" value="Arrestin-like_N"/>
</dbReference>
<dbReference type="AlphaFoldDB" id="A0A8D1FLX5"/>
<dbReference type="InterPro" id="IPR014756">
    <property type="entry name" value="Ig_E-set"/>
</dbReference>
<evidence type="ECO:0000256" key="5">
    <source>
        <dbReference type="ARBA" id="ARBA00005298"/>
    </source>
</evidence>
<keyword evidence="11" id="KW-0832">Ubl conjugation</keyword>
<evidence type="ECO:0000256" key="17">
    <source>
        <dbReference type="ARBA" id="ARBA00023242"/>
    </source>
</evidence>
<keyword evidence="17" id="KW-0539">Nucleus</keyword>
<name>A0A8D1FLX5_PIG</name>
<dbReference type="Pfam" id="PF00339">
    <property type="entry name" value="Arrestin_N"/>
    <property type="match status" value="1"/>
</dbReference>
<dbReference type="PANTHER" id="PTHR11792">
    <property type="entry name" value="ARRESTIN"/>
    <property type="match status" value="1"/>
</dbReference>
<dbReference type="GO" id="GO:0015031">
    <property type="term" value="P:protein transport"/>
    <property type="evidence" value="ECO:0007669"/>
    <property type="project" value="UniProtKB-KW"/>
</dbReference>
<dbReference type="GO" id="GO:0009968">
    <property type="term" value="P:negative regulation of signal transduction"/>
    <property type="evidence" value="ECO:0007669"/>
    <property type="project" value="UniProtKB-KW"/>
</dbReference>
<evidence type="ECO:0000256" key="22">
    <source>
        <dbReference type="ARBA" id="ARBA00042806"/>
    </source>
</evidence>
<evidence type="ECO:0000256" key="3">
    <source>
        <dbReference type="ARBA" id="ARBA00004541"/>
    </source>
</evidence>
<feature type="compositionally biased region" description="Basic and acidic residues" evidence="23">
    <location>
        <begin position="347"/>
        <end position="358"/>
    </location>
</feature>
<dbReference type="GO" id="GO:0005886">
    <property type="term" value="C:plasma membrane"/>
    <property type="evidence" value="ECO:0007669"/>
    <property type="project" value="UniProtKB-SubCell"/>
</dbReference>
<keyword evidence="16" id="KW-0168">Coated pit</keyword>
<dbReference type="GO" id="GO:0031143">
    <property type="term" value="C:pseudopodium"/>
    <property type="evidence" value="ECO:0007669"/>
    <property type="project" value="UniProtKB-SubCell"/>
</dbReference>
<dbReference type="Gene3D" id="2.60.40.840">
    <property type="match status" value="1"/>
</dbReference>
<dbReference type="Pfam" id="PF02752">
    <property type="entry name" value="Arrestin_C"/>
    <property type="match status" value="1"/>
</dbReference>
<evidence type="ECO:0000256" key="15">
    <source>
        <dbReference type="ARBA" id="ARBA00023163"/>
    </source>
</evidence>